<protein>
    <submittedName>
        <fullName evidence="1">Uncharacterized protein</fullName>
    </submittedName>
</protein>
<dbReference type="EMBL" id="JH370143">
    <property type="protein sequence ID" value="ELA41469.1"/>
    <property type="molecule type" value="Genomic_DNA"/>
</dbReference>
<dbReference type="HOGENOM" id="CLU_2186001_0_0_1"/>
<dbReference type="AlphaFoldDB" id="L2GLE8"/>
<accession>L2GLE8</accession>
<dbReference type="InParanoid" id="L2GLE8"/>
<proteinExistence type="predicted"/>
<evidence type="ECO:0000313" key="2">
    <source>
        <dbReference type="Proteomes" id="UP000011082"/>
    </source>
</evidence>
<dbReference type="GeneID" id="19882164"/>
<reference evidence="2" key="1">
    <citation type="submission" date="2011-05" db="EMBL/GenBank/DDBJ databases">
        <title>The genome sequence of Vittaforma corneae strain ATCC 50505.</title>
        <authorList>
            <consortium name="The Broad Institute Genome Sequencing Platform"/>
            <person name="Cuomo C."/>
            <person name="Didier E."/>
            <person name="Bowers L."/>
            <person name="Young S.K."/>
            <person name="Zeng Q."/>
            <person name="Gargeya S."/>
            <person name="Fitzgerald M."/>
            <person name="Haas B."/>
            <person name="Abouelleil A."/>
            <person name="Alvarado L."/>
            <person name="Arachchi H.M."/>
            <person name="Berlin A."/>
            <person name="Chapman S.B."/>
            <person name="Gearin G."/>
            <person name="Goldberg J."/>
            <person name="Griggs A."/>
            <person name="Gujja S."/>
            <person name="Hansen M."/>
            <person name="Heiman D."/>
            <person name="Howarth C."/>
            <person name="Larimer J."/>
            <person name="Lui A."/>
            <person name="MacDonald P.J.P."/>
            <person name="McCowen C."/>
            <person name="Montmayeur A."/>
            <person name="Murphy C."/>
            <person name="Neiman D."/>
            <person name="Pearson M."/>
            <person name="Priest M."/>
            <person name="Roberts A."/>
            <person name="Saif S."/>
            <person name="Shea T."/>
            <person name="Sisk P."/>
            <person name="Stolte C."/>
            <person name="Sykes S."/>
            <person name="Wortman J."/>
            <person name="Nusbaum C."/>
            <person name="Birren B."/>
        </authorList>
    </citation>
    <scope>NUCLEOTIDE SEQUENCE [LARGE SCALE GENOMIC DNA]</scope>
    <source>
        <strain evidence="2">ATCC 50505</strain>
    </source>
</reference>
<dbReference type="RefSeq" id="XP_007604899.1">
    <property type="nucleotide sequence ID" value="XM_007604837.1"/>
</dbReference>
<organism evidence="1 2">
    <name type="scientific">Vittaforma corneae (strain ATCC 50505)</name>
    <name type="common">Microsporidian parasite</name>
    <name type="synonym">Nosema corneum</name>
    <dbReference type="NCBI Taxonomy" id="993615"/>
    <lineage>
        <taxon>Eukaryota</taxon>
        <taxon>Fungi</taxon>
        <taxon>Fungi incertae sedis</taxon>
        <taxon>Microsporidia</taxon>
        <taxon>Nosematidae</taxon>
        <taxon>Vittaforma</taxon>
    </lineage>
</organism>
<dbReference type="VEuPathDB" id="MicrosporidiaDB:VICG_01453"/>
<evidence type="ECO:0000313" key="1">
    <source>
        <dbReference type="EMBL" id="ELA41469.1"/>
    </source>
</evidence>
<name>L2GLE8_VITCO</name>
<gene>
    <name evidence="1" type="ORF">VICG_01453</name>
</gene>
<dbReference type="Proteomes" id="UP000011082">
    <property type="component" value="Unassembled WGS sequence"/>
</dbReference>
<keyword evidence="2" id="KW-1185">Reference proteome</keyword>
<sequence>MPEDIKQAADQQMATRQIGVRSSVVESVYLQLELRKVLQTHHKFPTTFVYPVGRLCFEGITYSGSITKFTVIKENIKETWKIKLDGSTSFEDSLCYSLGDAFCKYFSKY</sequence>